<proteinExistence type="predicted"/>
<dbReference type="SUPFAM" id="SSF48726">
    <property type="entry name" value="Immunoglobulin"/>
    <property type="match status" value="3"/>
</dbReference>
<dbReference type="InterPro" id="IPR003599">
    <property type="entry name" value="Ig_sub"/>
</dbReference>
<keyword evidence="8 14" id="KW-0675">Receptor</keyword>
<evidence type="ECO:0000256" key="9">
    <source>
        <dbReference type="ARBA" id="ARBA00023180"/>
    </source>
</evidence>
<dbReference type="AlphaFoldDB" id="A0A3M7Q550"/>
<evidence type="ECO:0000256" key="4">
    <source>
        <dbReference type="ARBA" id="ARBA00022737"/>
    </source>
</evidence>
<evidence type="ECO:0000256" key="5">
    <source>
        <dbReference type="ARBA" id="ARBA00022989"/>
    </source>
</evidence>
<keyword evidence="2 11" id="KW-0812">Transmembrane</keyword>
<keyword evidence="6 11" id="KW-0472">Membrane</keyword>
<keyword evidence="4" id="KW-0677">Repeat</keyword>
<dbReference type="PANTHER" id="PTHR19890">
    <property type="entry name" value="FIBROBLAST GROWTH FACTOR RECEPTOR"/>
    <property type="match status" value="1"/>
</dbReference>
<dbReference type="Proteomes" id="UP000276133">
    <property type="component" value="Unassembled WGS sequence"/>
</dbReference>
<protein>
    <submittedName>
        <fullName evidence="14">Fibroblast growth factor receptor-like 1</fullName>
    </submittedName>
</protein>
<feature type="domain" description="Ig-like" evidence="13">
    <location>
        <begin position="153"/>
        <end position="240"/>
    </location>
</feature>
<evidence type="ECO:0000256" key="11">
    <source>
        <dbReference type="SAM" id="Phobius"/>
    </source>
</evidence>
<evidence type="ECO:0000256" key="12">
    <source>
        <dbReference type="SAM" id="SignalP"/>
    </source>
</evidence>
<dbReference type="InterPro" id="IPR013783">
    <property type="entry name" value="Ig-like_fold"/>
</dbReference>
<dbReference type="OrthoDB" id="6244905at2759"/>
<evidence type="ECO:0000313" key="14">
    <source>
        <dbReference type="EMBL" id="RNA06547.1"/>
    </source>
</evidence>
<dbReference type="GO" id="GO:0016020">
    <property type="term" value="C:membrane"/>
    <property type="evidence" value="ECO:0007669"/>
    <property type="project" value="UniProtKB-SubCell"/>
</dbReference>
<dbReference type="EMBL" id="REGN01007350">
    <property type="protein sequence ID" value="RNA06547.1"/>
    <property type="molecule type" value="Genomic_DNA"/>
</dbReference>
<evidence type="ECO:0000256" key="8">
    <source>
        <dbReference type="ARBA" id="ARBA00023170"/>
    </source>
</evidence>
<evidence type="ECO:0000256" key="7">
    <source>
        <dbReference type="ARBA" id="ARBA00023157"/>
    </source>
</evidence>
<keyword evidence="15" id="KW-1185">Reference proteome</keyword>
<comment type="caution">
    <text evidence="14">The sequence shown here is derived from an EMBL/GenBank/DDBJ whole genome shotgun (WGS) entry which is preliminary data.</text>
</comment>
<feature type="signal peptide" evidence="12">
    <location>
        <begin position="1"/>
        <end position="17"/>
    </location>
</feature>
<gene>
    <name evidence="14" type="ORF">BpHYR1_032301</name>
</gene>
<reference evidence="14 15" key="1">
    <citation type="journal article" date="2018" name="Sci. Rep.">
        <title>Genomic signatures of local adaptation to the degree of environmental predictability in rotifers.</title>
        <authorList>
            <person name="Franch-Gras L."/>
            <person name="Hahn C."/>
            <person name="Garcia-Roger E.M."/>
            <person name="Carmona M.J."/>
            <person name="Serra M."/>
            <person name="Gomez A."/>
        </authorList>
    </citation>
    <scope>NUCLEOTIDE SEQUENCE [LARGE SCALE GENOMIC DNA]</scope>
    <source>
        <strain evidence="14">HYR1</strain>
    </source>
</reference>
<dbReference type="InterPro" id="IPR007110">
    <property type="entry name" value="Ig-like_dom"/>
</dbReference>
<evidence type="ECO:0000256" key="10">
    <source>
        <dbReference type="ARBA" id="ARBA00023319"/>
    </source>
</evidence>
<dbReference type="Pfam" id="PF13895">
    <property type="entry name" value="Ig_2"/>
    <property type="match status" value="1"/>
</dbReference>
<dbReference type="InterPro" id="IPR013098">
    <property type="entry name" value="Ig_I-set"/>
</dbReference>
<dbReference type="SMART" id="SM00409">
    <property type="entry name" value="IG"/>
    <property type="match status" value="3"/>
</dbReference>
<dbReference type="FunFam" id="2.60.40.10:FF:000016">
    <property type="entry name" value="Fibroblast growth factor receptor"/>
    <property type="match status" value="1"/>
</dbReference>
<accession>A0A3M7Q550</accession>
<evidence type="ECO:0000256" key="1">
    <source>
        <dbReference type="ARBA" id="ARBA00004167"/>
    </source>
</evidence>
<dbReference type="InterPro" id="IPR036179">
    <property type="entry name" value="Ig-like_dom_sf"/>
</dbReference>
<dbReference type="STRING" id="10195.A0A3M7Q550"/>
<feature type="chain" id="PRO_5018066807" evidence="12">
    <location>
        <begin position="18"/>
        <end position="731"/>
    </location>
</feature>
<name>A0A3M7Q550_BRAPC</name>
<evidence type="ECO:0000313" key="15">
    <source>
        <dbReference type="Proteomes" id="UP000276133"/>
    </source>
</evidence>
<dbReference type="PANTHER" id="PTHR19890:SF10">
    <property type="entry name" value="FIBROBLAST GROWTH FACTOR RECEPTOR-LIKE 1"/>
    <property type="match status" value="1"/>
</dbReference>
<keyword evidence="3 12" id="KW-0732">Signal</keyword>
<evidence type="ECO:0000256" key="6">
    <source>
        <dbReference type="ARBA" id="ARBA00023136"/>
    </source>
</evidence>
<keyword evidence="9" id="KW-0325">Glycoprotein</keyword>
<dbReference type="InterPro" id="IPR052615">
    <property type="entry name" value="FGFRL"/>
</dbReference>
<evidence type="ECO:0000256" key="3">
    <source>
        <dbReference type="ARBA" id="ARBA00022729"/>
    </source>
</evidence>
<dbReference type="SMART" id="SM00408">
    <property type="entry name" value="IGc2"/>
    <property type="match status" value="3"/>
</dbReference>
<organism evidence="14 15">
    <name type="scientific">Brachionus plicatilis</name>
    <name type="common">Marine rotifer</name>
    <name type="synonym">Brachionus muelleri</name>
    <dbReference type="NCBI Taxonomy" id="10195"/>
    <lineage>
        <taxon>Eukaryota</taxon>
        <taxon>Metazoa</taxon>
        <taxon>Spiralia</taxon>
        <taxon>Gnathifera</taxon>
        <taxon>Rotifera</taxon>
        <taxon>Eurotatoria</taxon>
        <taxon>Monogononta</taxon>
        <taxon>Pseudotrocha</taxon>
        <taxon>Ploima</taxon>
        <taxon>Brachionidae</taxon>
        <taxon>Brachionus</taxon>
    </lineage>
</organism>
<dbReference type="Gene3D" id="2.60.40.10">
    <property type="entry name" value="Immunoglobulins"/>
    <property type="match status" value="4"/>
</dbReference>
<dbReference type="InterPro" id="IPR003598">
    <property type="entry name" value="Ig_sub2"/>
</dbReference>
<evidence type="ECO:0000256" key="2">
    <source>
        <dbReference type="ARBA" id="ARBA00022692"/>
    </source>
</evidence>
<keyword evidence="5 11" id="KW-1133">Transmembrane helix</keyword>
<keyword evidence="7" id="KW-1015">Disulfide bond</keyword>
<feature type="domain" description="Ig-like" evidence="13">
    <location>
        <begin position="18"/>
        <end position="124"/>
    </location>
</feature>
<dbReference type="Pfam" id="PF07679">
    <property type="entry name" value="I-set"/>
    <property type="match status" value="1"/>
</dbReference>
<sequence length="731" mass="83352">MKFLLTILIAQLALCRSQDLTQTTISTAEGEDVVLKCPIDVASQYMDEYDYDYDELERKKRQSPIAILQWYKDSLKLNKFTYIGKYEFEGNVLRILKVHLTDAGNYTCKLINGLGQLSRSMSVVVEKMNSTTESMQNKRPIETRKRPVPQKAPAFLVSNRITKFSKQKGEEVVFNCRAVGVPRSDIMWFKNGIILGEEEYGITRSKWSLNLKNLRTDDTGNFTCQVFNKHGSINATFELNVFDDTQVFEGLDPMNTTISSGMDAIFTCKVKSTYKPNIKWMKQISKAEYTNYVIQNSNNDLLKNKELNSDDLRSLYVFNSLPSLKFVEKNPQTSGYDDTFLNELITGKDNSNKEELDFEFFVPNDANFGSTTKKIETKHDDSIHYITLSSSPSIVQKFSYDRINDYYISQLTIKQASVKESGIYVCFGATNNGYSYRKSYLKVVPIVKPIQSFYPNNFYNSFKKDNYKDDIYFNNKPVVTTRASVNDNFMTIQSIGYIIIGVPVLLISIFALISICYLKKIESLKNGKKCEKKNSTFGLFKNWFKSNQLPKNTEKFGPTSRTLMDSSYDEKKMNSYAKNTLSTSASSEHTNTLQCVTSSLATSMSDSSSETTVAYYATIPLLTENGISPPPLPNSQPPTFSPVLANPTSAKYYGQTNQLKRVESNSSMAYYKIVDSESVPFNHQNCKYSNENDQQIVTEYKLDESTNTNRFYFQLAPVTNNKRSFSNNKKY</sequence>
<feature type="transmembrane region" description="Helical" evidence="11">
    <location>
        <begin position="495"/>
        <end position="518"/>
    </location>
</feature>
<comment type="subcellular location">
    <subcellularLocation>
        <location evidence="1">Membrane</location>
        <topology evidence="1">Single-pass membrane protein</topology>
    </subcellularLocation>
</comment>
<dbReference type="PROSITE" id="PS50835">
    <property type="entry name" value="IG_LIKE"/>
    <property type="match status" value="2"/>
</dbReference>
<keyword evidence="10" id="KW-0393">Immunoglobulin domain</keyword>
<evidence type="ECO:0000259" key="13">
    <source>
        <dbReference type="PROSITE" id="PS50835"/>
    </source>
</evidence>